<reference evidence="3 4" key="1">
    <citation type="submission" date="2020-03" db="EMBL/GenBank/DDBJ databases">
        <authorList>
            <person name="Zhu W."/>
        </authorList>
    </citation>
    <scope>NUCLEOTIDE SEQUENCE [LARGE SCALE GENOMIC DNA]</scope>
    <source>
        <strain evidence="3 4">323-1</strain>
    </source>
</reference>
<proteinExistence type="predicted"/>
<dbReference type="Proteomes" id="UP000502297">
    <property type="component" value="Chromosome"/>
</dbReference>
<dbReference type="InterPro" id="IPR009839">
    <property type="entry name" value="SseB_N"/>
</dbReference>
<dbReference type="RefSeq" id="WP_166224723.1">
    <property type="nucleotide sequence ID" value="NZ_CP049801.1"/>
</dbReference>
<evidence type="ECO:0000259" key="1">
    <source>
        <dbReference type="Pfam" id="PF07179"/>
    </source>
</evidence>
<evidence type="ECO:0000313" key="3">
    <source>
        <dbReference type="EMBL" id="QIO06503.1"/>
    </source>
</evidence>
<evidence type="ECO:0008006" key="5">
    <source>
        <dbReference type="Google" id="ProtNLM"/>
    </source>
</evidence>
<feature type="domain" description="SseB protein C-terminal" evidence="2">
    <location>
        <begin position="144"/>
        <end position="257"/>
    </location>
</feature>
<evidence type="ECO:0000259" key="2">
    <source>
        <dbReference type="Pfam" id="PF14581"/>
    </source>
</evidence>
<name>A0A6G8RXP6_9GAMM</name>
<dbReference type="Pfam" id="PF14581">
    <property type="entry name" value="SseB_C"/>
    <property type="match status" value="1"/>
</dbReference>
<dbReference type="AlphaFoldDB" id="A0A6G8RXP6"/>
<dbReference type="KEGG" id="asha:G8E00_11335"/>
<accession>A0A6G8RXP6</accession>
<organism evidence="3 4">
    <name type="scientific">Acinetobacter shaoyimingii</name>
    <dbReference type="NCBI Taxonomy" id="2715164"/>
    <lineage>
        <taxon>Bacteria</taxon>
        <taxon>Pseudomonadati</taxon>
        <taxon>Pseudomonadota</taxon>
        <taxon>Gammaproteobacteria</taxon>
        <taxon>Moraxellales</taxon>
        <taxon>Moraxellaceae</taxon>
        <taxon>Acinetobacter</taxon>
    </lineage>
</organism>
<gene>
    <name evidence="3" type="ORF">G8E00_11335</name>
</gene>
<sequence length="271" mass="31387">MSQEAELKLEELLRKAFEEPAYRAQFLNELLDADIYVAGNSEHCSGDGVQEHIIGKDETLQIKTWPHEEYEQIIPFFTSLDKMRLALGEGEHFVRFSCRVFFKMTLGTLLILNPESELQKPFYPEEIQELLYGEDASFKAYTLEEDTQILLGQPEEQPDYMLDQLSKVLLNYPAVRAAYLAQMHNPAIDQEPSHIIALLFDDVLETDKVQKLHQHIAQVAKDSSEEVKPLDLLHLDKKEKEGIHAYFFNEVEAFYQKPKEKKKGFFAKLFS</sequence>
<dbReference type="EMBL" id="CP049801">
    <property type="protein sequence ID" value="QIO06503.1"/>
    <property type="molecule type" value="Genomic_DNA"/>
</dbReference>
<keyword evidence="4" id="KW-1185">Reference proteome</keyword>
<dbReference type="Pfam" id="PF07179">
    <property type="entry name" value="SseB"/>
    <property type="match status" value="1"/>
</dbReference>
<feature type="domain" description="SseB protein N-terminal" evidence="1">
    <location>
        <begin position="9"/>
        <end position="128"/>
    </location>
</feature>
<dbReference type="InterPro" id="IPR027945">
    <property type="entry name" value="SseB_C"/>
</dbReference>
<protein>
    <recommendedName>
        <fullName evidence="5">Enhanced serine sensitivity protein SseB</fullName>
    </recommendedName>
</protein>
<evidence type="ECO:0000313" key="4">
    <source>
        <dbReference type="Proteomes" id="UP000502297"/>
    </source>
</evidence>